<evidence type="ECO:0008006" key="4">
    <source>
        <dbReference type="Google" id="ProtNLM"/>
    </source>
</evidence>
<proteinExistence type="predicted"/>
<protein>
    <recommendedName>
        <fullName evidence="4">Lipoprotein</fullName>
    </recommendedName>
</protein>
<accession>A0A7W7LAS5</accession>
<comment type="caution">
    <text evidence="2">The sequence shown here is derived from an EMBL/GenBank/DDBJ whole genome shotgun (WGS) entry which is preliminary data.</text>
</comment>
<dbReference type="Proteomes" id="UP000556436">
    <property type="component" value="Unassembled WGS sequence"/>
</dbReference>
<dbReference type="EMBL" id="JACHJG010000005">
    <property type="protein sequence ID" value="MBB4886737.1"/>
    <property type="molecule type" value="Genomic_DNA"/>
</dbReference>
<keyword evidence="3" id="KW-1185">Reference proteome</keyword>
<reference evidence="2 3" key="1">
    <citation type="submission" date="2020-08" db="EMBL/GenBank/DDBJ databases">
        <title>Genomic Encyclopedia of Type Strains, Phase III (KMG-III): the genomes of soil and plant-associated and newly described type strains.</title>
        <authorList>
            <person name="Whitman W."/>
        </authorList>
    </citation>
    <scope>NUCLEOTIDE SEQUENCE [LARGE SCALE GENOMIC DNA]</scope>
    <source>
        <strain evidence="2 3">CECT 3265</strain>
    </source>
</reference>
<sequence>MRKAAQITGAALIAAVLMTGCSSESDGGKEKDKETGATAPASGKPGAGGGSAEPGAGDPAKLNGMWNRQKGNDIVRVTIMDTTAISASAGAVCSGPATTSGATAKLDLKCNASDNTRAKGTATLSADGKKLTVSWDNGPTEDFTKDPIKVDMPKMPKIDVPTAPAG</sequence>
<evidence type="ECO:0000256" key="1">
    <source>
        <dbReference type="SAM" id="MobiDB-lite"/>
    </source>
</evidence>
<dbReference type="RefSeq" id="WP_184733834.1">
    <property type="nucleotide sequence ID" value="NZ_BMRW01000005.1"/>
</dbReference>
<name>A0A7W7LAS5_STRNE</name>
<feature type="compositionally biased region" description="Basic and acidic residues" evidence="1">
    <location>
        <begin position="142"/>
        <end position="157"/>
    </location>
</feature>
<feature type="region of interest" description="Disordered" evidence="1">
    <location>
        <begin position="21"/>
        <end position="67"/>
    </location>
</feature>
<feature type="region of interest" description="Disordered" evidence="1">
    <location>
        <begin position="136"/>
        <end position="166"/>
    </location>
</feature>
<evidence type="ECO:0000313" key="2">
    <source>
        <dbReference type="EMBL" id="MBB4886737.1"/>
    </source>
</evidence>
<dbReference type="PROSITE" id="PS51257">
    <property type="entry name" value="PROKAR_LIPOPROTEIN"/>
    <property type="match status" value="1"/>
</dbReference>
<dbReference type="AlphaFoldDB" id="A0A7W7LAS5"/>
<evidence type="ECO:0000313" key="3">
    <source>
        <dbReference type="Proteomes" id="UP000556436"/>
    </source>
</evidence>
<organism evidence="2 3">
    <name type="scientific">Streptomyces netropsis</name>
    <name type="common">Streptoverticillium netropsis</name>
    <dbReference type="NCBI Taxonomy" id="55404"/>
    <lineage>
        <taxon>Bacteria</taxon>
        <taxon>Bacillati</taxon>
        <taxon>Actinomycetota</taxon>
        <taxon>Actinomycetes</taxon>
        <taxon>Kitasatosporales</taxon>
        <taxon>Streptomycetaceae</taxon>
        <taxon>Streptomyces</taxon>
    </lineage>
</organism>
<gene>
    <name evidence="2" type="ORF">FHS38_002782</name>
</gene>
<feature type="compositionally biased region" description="Basic and acidic residues" evidence="1">
    <location>
        <begin position="26"/>
        <end position="35"/>
    </location>
</feature>